<proteinExistence type="predicted"/>
<dbReference type="AlphaFoldDB" id="A0A5C1HVV1"/>
<dbReference type="EMBL" id="CP043450">
    <property type="protein sequence ID" value="QEM09211.1"/>
    <property type="molecule type" value="Genomic_DNA"/>
</dbReference>
<gene>
    <name evidence="1" type="ORF">DEO27_004005</name>
</gene>
<keyword evidence="2" id="KW-1185">Reference proteome</keyword>
<dbReference type="KEGG" id="mrub:DEO27_004005"/>
<sequence>MEIVGYRDWILVVDKEQTEALYRQVEMGGTQSCVCDTCKYFEAITDDVYPDEVRQLFEKLGIDISKNYEVFDLEGEGNERCFYGVFHFKGDLIAGDDCWIPTVSGGYHLELLPVNDIFMIGFSKAAQISFFEKEEEIVEIKFMTKVS</sequence>
<evidence type="ECO:0000313" key="1">
    <source>
        <dbReference type="EMBL" id="QEM09211.1"/>
    </source>
</evidence>
<organism evidence="1 2">
    <name type="scientific">Mucilaginibacter rubeus</name>
    <dbReference type="NCBI Taxonomy" id="2027860"/>
    <lineage>
        <taxon>Bacteria</taxon>
        <taxon>Pseudomonadati</taxon>
        <taxon>Bacteroidota</taxon>
        <taxon>Sphingobacteriia</taxon>
        <taxon>Sphingobacteriales</taxon>
        <taxon>Sphingobacteriaceae</taxon>
        <taxon>Mucilaginibacter</taxon>
    </lineage>
</organism>
<reference evidence="1" key="1">
    <citation type="submission" date="2019-08" db="EMBL/GenBank/DDBJ databases">
        <title>Comparative genome analysis confer to the adaptation heavy metal polluted environment.</title>
        <authorList>
            <person name="Li Y."/>
        </authorList>
    </citation>
    <scope>NUCLEOTIDE SEQUENCE [LARGE SCALE GENOMIC DNA]</scope>
    <source>
        <strain evidence="1">P1</strain>
    </source>
</reference>
<dbReference type="RefSeq" id="WP_112569972.1">
    <property type="nucleotide sequence ID" value="NZ_CP043450.1"/>
</dbReference>
<name>A0A5C1HVV1_9SPHI</name>
<protein>
    <submittedName>
        <fullName evidence="1">Uncharacterized protein</fullName>
    </submittedName>
</protein>
<dbReference type="OrthoDB" id="1691135at2"/>
<evidence type="ECO:0000313" key="2">
    <source>
        <dbReference type="Proteomes" id="UP000251402"/>
    </source>
</evidence>
<accession>A0A5C1HVV1</accession>
<dbReference type="Proteomes" id="UP000251402">
    <property type="component" value="Chromosome"/>
</dbReference>